<evidence type="ECO:0000313" key="6">
    <source>
        <dbReference type="EMBL" id="KAH3676915.1"/>
    </source>
</evidence>
<dbReference type="Pfam" id="PF00400">
    <property type="entry name" value="WD40"/>
    <property type="match status" value="4"/>
</dbReference>
<evidence type="ECO:0000256" key="5">
    <source>
        <dbReference type="SAM" id="MobiDB-lite"/>
    </source>
</evidence>
<dbReference type="InterPro" id="IPR001680">
    <property type="entry name" value="WD40_rpt"/>
</dbReference>
<dbReference type="InterPro" id="IPR015943">
    <property type="entry name" value="WD40/YVTN_repeat-like_dom_sf"/>
</dbReference>
<dbReference type="AlphaFoldDB" id="A0A9P8PSM7"/>
<evidence type="ECO:0000256" key="1">
    <source>
        <dbReference type="ARBA" id="ARBA00007830"/>
    </source>
</evidence>
<organism evidence="6 7">
    <name type="scientific">Ogataea polymorpha</name>
    <dbReference type="NCBI Taxonomy" id="460523"/>
    <lineage>
        <taxon>Eukaryota</taxon>
        <taxon>Fungi</taxon>
        <taxon>Dikarya</taxon>
        <taxon>Ascomycota</taxon>
        <taxon>Saccharomycotina</taxon>
        <taxon>Pichiomycetes</taxon>
        <taxon>Pichiales</taxon>
        <taxon>Pichiaceae</taxon>
        <taxon>Ogataea</taxon>
    </lineage>
</organism>
<feature type="repeat" description="WD" evidence="4">
    <location>
        <begin position="277"/>
        <end position="302"/>
    </location>
</feature>
<keyword evidence="7" id="KW-1185">Reference proteome</keyword>
<dbReference type="FunFam" id="2.130.10.10:FF:000190">
    <property type="entry name" value="Nuclear pore complex subunit"/>
    <property type="match status" value="1"/>
</dbReference>
<sequence>MSFGTRSLGAFGTSSLGGSSGTGTVTSAGTLQDLQNDIVVPNGPEDSISDLAFSPVAEFLAVSSWDRKNRIYEINTGTGQVEGRALYEHEGPVLSTRFSLDGARVISGGADKQVRLFDLASQQQQTIGLHNDTVRVVRYVECGPTNTQCVVSGSWDKTIKYWDMRQQNPICTLNMPERVYAMDSSQKLLVVGTAERHIVTIDLNNPDKIFRQSMSPLKYQTRAIACYPKGDGFAVGSIEGRCGIQYVDELQQKEFGFSFKCQREQKTASKEVNIYSLNSIAFHPVHGTFATAGSDGTFNFWDKDARHRLKGYPPLGATIPVVGFNRTGTIFAYALSYDWSKGHEFNRPDYPNVVRLHPCKEEEVKQRPKRKSPVPTDSPQLKTSVRPKLPAFSWSAVRSESKSKISLEAVEKSCKKVDAAWSLTAELGTSEPMCDEDEETGPWTLLSDEPFVVLPAVLDRINGSSSLMVGVVILFFRLIPFLPAIT</sequence>
<gene>
    <name evidence="6" type="ORF">OGATHE_001405</name>
</gene>
<dbReference type="PROSITE" id="PS50294">
    <property type="entry name" value="WD_REPEATS_REGION"/>
    <property type="match status" value="1"/>
</dbReference>
<dbReference type="PANTHER" id="PTHR10971">
    <property type="entry name" value="MRNA EXPORT FACTOR AND BUB3"/>
    <property type="match status" value="1"/>
</dbReference>
<dbReference type="Proteomes" id="UP000788993">
    <property type="component" value="Unassembled WGS sequence"/>
</dbReference>
<evidence type="ECO:0000256" key="4">
    <source>
        <dbReference type="PROSITE-ProRule" id="PRU00221"/>
    </source>
</evidence>
<dbReference type="PROSITE" id="PS50082">
    <property type="entry name" value="WD_REPEATS_2"/>
    <property type="match status" value="3"/>
</dbReference>
<feature type="region of interest" description="Disordered" evidence="5">
    <location>
        <begin position="361"/>
        <end position="384"/>
    </location>
</feature>
<dbReference type="InterPro" id="IPR036322">
    <property type="entry name" value="WD40_repeat_dom_sf"/>
</dbReference>
<accession>A0A9P8PSM7</accession>
<feature type="repeat" description="WD" evidence="4">
    <location>
        <begin position="150"/>
        <end position="172"/>
    </location>
</feature>
<feature type="repeat" description="WD" evidence="4">
    <location>
        <begin position="86"/>
        <end position="127"/>
    </location>
</feature>
<name>A0A9P8PSM7_9ASCO</name>
<dbReference type="EMBL" id="JAEUBD010000146">
    <property type="protein sequence ID" value="KAH3676915.1"/>
    <property type="molecule type" value="Genomic_DNA"/>
</dbReference>
<keyword evidence="3" id="KW-0677">Repeat</keyword>
<comment type="caution">
    <text evidence="6">The sequence shown here is derived from an EMBL/GenBank/DDBJ whole genome shotgun (WGS) entry which is preliminary data.</text>
</comment>
<evidence type="ECO:0000256" key="3">
    <source>
        <dbReference type="ARBA" id="ARBA00022737"/>
    </source>
</evidence>
<keyword evidence="2 4" id="KW-0853">WD repeat</keyword>
<reference evidence="6" key="1">
    <citation type="journal article" date="2021" name="Open Biol.">
        <title>Shared evolutionary footprints suggest mitochondrial oxidative damage underlies multiple complex I losses in fungi.</title>
        <authorList>
            <person name="Schikora-Tamarit M.A."/>
            <person name="Marcet-Houben M."/>
            <person name="Nosek J."/>
            <person name="Gabaldon T."/>
        </authorList>
    </citation>
    <scope>NUCLEOTIDE SEQUENCE</scope>
    <source>
        <strain evidence="6">NCAIM Y.01608</strain>
    </source>
</reference>
<protein>
    <recommendedName>
        <fullName evidence="8">Anaphase-promoting complex subunit 4 WD40 domain-containing protein</fullName>
    </recommendedName>
</protein>
<evidence type="ECO:0008006" key="8">
    <source>
        <dbReference type="Google" id="ProtNLM"/>
    </source>
</evidence>
<dbReference type="Gene3D" id="2.130.10.10">
    <property type="entry name" value="YVTN repeat-like/Quinoprotein amine dehydrogenase"/>
    <property type="match status" value="1"/>
</dbReference>
<dbReference type="PRINTS" id="PR00320">
    <property type="entry name" value="GPROTEINBRPT"/>
</dbReference>
<dbReference type="InterPro" id="IPR020472">
    <property type="entry name" value="WD40_PAC1"/>
</dbReference>
<proteinExistence type="inferred from homology"/>
<reference evidence="6" key="2">
    <citation type="submission" date="2021-01" db="EMBL/GenBank/DDBJ databases">
        <authorList>
            <person name="Schikora-Tamarit M.A."/>
        </authorList>
    </citation>
    <scope>NUCLEOTIDE SEQUENCE</scope>
    <source>
        <strain evidence="6">NCAIM Y.01608</strain>
    </source>
</reference>
<comment type="similarity">
    <text evidence="1">Belongs to the WD repeat rae1 family.</text>
</comment>
<evidence type="ECO:0000313" key="7">
    <source>
        <dbReference type="Proteomes" id="UP000788993"/>
    </source>
</evidence>
<dbReference type="SUPFAM" id="SSF50978">
    <property type="entry name" value="WD40 repeat-like"/>
    <property type="match status" value="1"/>
</dbReference>
<evidence type="ECO:0000256" key="2">
    <source>
        <dbReference type="ARBA" id="ARBA00022574"/>
    </source>
</evidence>
<dbReference type="SMART" id="SM00320">
    <property type="entry name" value="WD40"/>
    <property type="match status" value="5"/>
</dbReference>